<dbReference type="Pfam" id="PF02391">
    <property type="entry name" value="MoaE"/>
    <property type="match status" value="1"/>
</dbReference>
<evidence type="ECO:0000313" key="2">
    <source>
        <dbReference type="RefSeq" id="XP_027200970.1"/>
    </source>
</evidence>
<dbReference type="InterPro" id="IPR036563">
    <property type="entry name" value="MoaE_sf"/>
</dbReference>
<proteinExistence type="predicted"/>
<dbReference type="GeneID" id="113794998"/>
<dbReference type="OMA" id="WKHQFFA"/>
<reference evidence="2" key="1">
    <citation type="submission" date="2025-08" db="UniProtKB">
        <authorList>
            <consortium name="RefSeq"/>
        </authorList>
    </citation>
    <scope>IDENTIFICATION</scope>
    <source>
        <strain evidence="2">Airmid</strain>
    </source>
</reference>
<name>A0A6P6Y6Q6_DERPT</name>
<dbReference type="GO" id="GO:0006777">
    <property type="term" value="P:Mo-molybdopterin cofactor biosynthetic process"/>
    <property type="evidence" value="ECO:0007669"/>
    <property type="project" value="InterPro"/>
</dbReference>
<gene>
    <name evidence="2" type="primary">LOC113794998</name>
</gene>
<dbReference type="SUPFAM" id="SSF54690">
    <property type="entry name" value="Molybdopterin synthase subunit MoaE"/>
    <property type="match status" value="1"/>
</dbReference>
<sequence>MNQKISIKLSRENLSIDEAKKFVSSPNCGAISIFIGTTRINENDSTNCHVHSLYYEAYDQMALNMMNKIVMDILSEQNDDDQSNIKVYVRHKIGHVPLGETSIIIAVSSPHRLAGHRMVMEILNKIKQTVPIWKKIQFDSKDIIDGKWSDKSEAFWLQQS</sequence>
<organism evidence="1 2">
    <name type="scientific">Dermatophagoides pteronyssinus</name>
    <name type="common">European house dust mite</name>
    <dbReference type="NCBI Taxonomy" id="6956"/>
    <lineage>
        <taxon>Eukaryota</taxon>
        <taxon>Metazoa</taxon>
        <taxon>Ecdysozoa</taxon>
        <taxon>Arthropoda</taxon>
        <taxon>Chelicerata</taxon>
        <taxon>Arachnida</taxon>
        <taxon>Acari</taxon>
        <taxon>Acariformes</taxon>
        <taxon>Sarcoptiformes</taxon>
        <taxon>Astigmata</taxon>
        <taxon>Psoroptidia</taxon>
        <taxon>Analgoidea</taxon>
        <taxon>Pyroglyphidae</taxon>
        <taxon>Dermatophagoidinae</taxon>
        <taxon>Dermatophagoides</taxon>
    </lineage>
</organism>
<keyword evidence="1" id="KW-1185">Reference proteome</keyword>
<dbReference type="CDD" id="cd00756">
    <property type="entry name" value="MoaE"/>
    <property type="match status" value="1"/>
</dbReference>
<dbReference type="KEGG" id="dpte:113794998"/>
<dbReference type="CTD" id="43017"/>
<dbReference type="OrthoDB" id="5531344at2759"/>
<dbReference type="Gene3D" id="3.90.1170.40">
    <property type="entry name" value="Molybdopterin biosynthesis MoaE subunit"/>
    <property type="match status" value="1"/>
</dbReference>
<dbReference type="Proteomes" id="UP000515146">
    <property type="component" value="Unplaced"/>
</dbReference>
<dbReference type="RefSeq" id="XP_027200970.1">
    <property type="nucleotide sequence ID" value="XM_027345169.1"/>
</dbReference>
<evidence type="ECO:0000313" key="1">
    <source>
        <dbReference type="Proteomes" id="UP000515146"/>
    </source>
</evidence>
<dbReference type="InParanoid" id="A0A6P6Y6Q6"/>
<dbReference type="AlphaFoldDB" id="A0A6P6Y6Q6"/>
<accession>A0A6P6Y6Q6</accession>
<dbReference type="InterPro" id="IPR003448">
    <property type="entry name" value="Mopterin_biosynth_MoaE"/>
</dbReference>
<dbReference type="PANTHER" id="PTHR23404">
    <property type="entry name" value="MOLYBDOPTERIN SYNTHASE RELATED"/>
    <property type="match status" value="1"/>
</dbReference>
<protein>
    <submittedName>
        <fullName evidence="2">Molybdopterin synthase catalytic subunit-like</fullName>
    </submittedName>
</protein>